<dbReference type="HOGENOM" id="CLU_1182892_0_0_2"/>
<sequence precursor="true">MFKRRKTGIKCLFIVLASALLISQATVAENLTGEENDIIDPINELYGKNITNGEYLEAANPGYLETLRGEMGEDEFEEYYNTQKYWGNKNPELPYGANLWDENGPVNLSALNETEKEKYGLESALIGGDGYVVLGYMKREIEEDESIPFYKQMPEGVENFTCDLNWINPESELKLTIFAPDGMMGPYYDDSDGLTNSRIFFRISRPQGIESGEWYAVIEAEKTEEEQPFIFLMY</sequence>
<reference evidence="1 2" key="1">
    <citation type="journal article" date="2010" name="Stand. Genomic Sci.">
        <title>Complete genome sequence of Methanoplanus petrolearius type strain (SEBR 4847).</title>
        <authorList>
            <person name="Brambilla E."/>
            <person name="Djao O.D."/>
            <person name="Daligault H."/>
            <person name="Lapidus A."/>
            <person name="Lucas S."/>
            <person name="Hammon N."/>
            <person name="Nolan M."/>
            <person name="Tice H."/>
            <person name="Cheng J.F."/>
            <person name="Han C."/>
            <person name="Tapia R."/>
            <person name="Goodwin L."/>
            <person name="Pitluck S."/>
            <person name="Liolios K."/>
            <person name="Ivanova N."/>
            <person name="Mavromatis K."/>
            <person name="Mikhailova N."/>
            <person name="Pati A."/>
            <person name="Chen A."/>
            <person name="Palaniappan K."/>
            <person name="Land M."/>
            <person name="Hauser L."/>
            <person name="Chang Y.J."/>
            <person name="Jeffries C.D."/>
            <person name="Rohde M."/>
            <person name="Spring S."/>
            <person name="Sikorski J."/>
            <person name="Goker M."/>
            <person name="Woyke T."/>
            <person name="Bristow J."/>
            <person name="Eisen J.A."/>
            <person name="Markowitz V."/>
            <person name="Hugenholtz P."/>
            <person name="Kyrpides N.C."/>
            <person name="Klenk H.P."/>
        </authorList>
    </citation>
    <scope>NUCLEOTIDE SEQUENCE [LARGE SCALE GENOMIC DNA]</scope>
    <source>
        <strain evidence="2">DSM 11571 / OCM 486 / SEBR 4847</strain>
    </source>
</reference>
<keyword evidence="2" id="KW-1185">Reference proteome</keyword>
<dbReference type="GeneID" id="9744998"/>
<dbReference type="KEGG" id="mpi:Mpet_2505"/>
<evidence type="ECO:0000313" key="2">
    <source>
        <dbReference type="Proteomes" id="UP000006565"/>
    </source>
</evidence>
<accession>E1RF05</accession>
<proteinExistence type="predicted"/>
<dbReference type="Proteomes" id="UP000006565">
    <property type="component" value="Chromosome"/>
</dbReference>
<dbReference type="AlphaFoldDB" id="E1RF05"/>
<dbReference type="OrthoDB" id="109450at2157"/>
<dbReference type="STRING" id="679926.Mpet_2505"/>
<dbReference type="EMBL" id="CP002117">
    <property type="protein sequence ID" value="ADN37249.1"/>
    <property type="molecule type" value="Genomic_DNA"/>
</dbReference>
<evidence type="ECO:0000313" key="1">
    <source>
        <dbReference type="EMBL" id="ADN37249.1"/>
    </source>
</evidence>
<protein>
    <submittedName>
        <fullName evidence="1">Uncharacterized protein</fullName>
    </submittedName>
</protein>
<dbReference type="RefSeq" id="WP_013330422.1">
    <property type="nucleotide sequence ID" value="NC_014507.1"/>
</dbReference>
<dbReference type="eggNOG" id="arCOG04987">
    <property type="taxonomic scope" value="Archaea"/>
</dbReference>
<name>E1RF05_METP4</name>
<organism evidence="1 2">
    <name type="scientific">Methanolacinia petrolearia (strain DSM 11571 / OCM 486 / SEBR 4847)</name>
    <name type="common">Methanoplanus petrolearius</name>
    <dbReference type="NCBI Taxonomy" id="679926"/>
    <lineage>
        <taxon>Archaea</taxon>
        <taxon>Methanobacteriati</taxon>
        <taxon>Methanobacteriota</taxon>
        <taxon>Stenosarchaea group</taxon>
        <taxon>Methanomicrobia</taxon>
        <taxon>Methanomicrobiales</taxon>
        <taxon>Methanomicrobiaceae</taxon>
        <taxon>Methanolacinia</taxon>
    </lineage>
</organism>
<gene>
    <name evidence="1" type="ordered locus">Mpet_2505</name>
</gene>